<evidence type="ECO:0000256" key="5">
    <source>
        <dbReference type="PIRSR" id="PIRSR037505-2"/>
    </source>
</evidence>
<dbReference type="Proteomes" id="UP000646827">
    <property type="component" value="Unassembled WGS sequence"/>
</dbReference>
<dbReference type="Pfam" id="PF02574">
    <property type="entry name" value="S-methyl_trans"/>
    <property type="match status" value="1"/>
</dbReference>
<dbReference type="PANTHER" id="PTHR46015">
    <property type="entry name" value="ZGC:172121"/>
    <property type="match status" value="1"/>
</dbReference>
<comment type="cofactor">
    <cofactor evidence="5">
        <name>Zn(2+)</name>
        <dbReference type="ChEBI" id="CHEBI:29105"/>
    </cofactor>
    <text evidence="5">Binds 1 zinc ion per subunit.</text>
</comment>
<protein>
    <recommendedName>
        <fullName evidence="7">Hcy-binding domain-containing protein</fullName>
    </recommendedName>
</protein>
<feature type="domain" description="Hcy-binding" evidence="7">
    <location>
        <begin position="1"/>
        <end position="309"/>
    </location>
</feature>
<evidence type="ECO:0000256" key="2">
    <source>
        <dbReference type="ARBA" id="ARBA00022679"/>
    </source>
</evidence>
<proteinExistence type="predicted"/>
<evidence type="ECO:0000259" key="7">
    <source>
        <dbReference type="PROSITE" id="PS50970"/>
    </source>
</evidence>
<feature type="binding site" evidence="5 6">
    <location>
        <position position="295"/>
    </location>
    <ligand>
        <name>Zn(2+)</name>
        <dbReference type="ChEBI" id="CHEBI:29105"/>
    </ligand>
</feature>
<dbReference type="GO" id="GO:0008898">
    <property type="term" value="F:S-adenosylmethionine-homocysteine S-methyltransferase activity"/>
    <property type="evidence" value="ECO:0007669"/>
    <property type="project" value="TreeGrafter"/>
</dbReference>
<dbReference type="PIRSF" id="PIRSF037505">
    <property type="entry name" value="Betaine_HMT"/>
    <property type="match status" value="1"/>
</dbReference>
<evidence type="ECO:0000256" key="3">
    <source>
        <dbReference type="ARBA" id="ARBA00022723"/>
    </source>
</evidence>
<dbReference type="InterPro" id="IPR017226">
    <property type="entry name" value="BHMT-like"/>
</dbReference>
<dbReference type="GO" id="GO:0033528">
    <property type="term" value="P:S-methylmethionine cycle"/>
    <property type="evidence" value="ECO:0007669"/>
    <property type="project" value="TreeGrafter"/>
</dbReference>
<dbReference type="Gene3D" id="3.20.20.330">
    <property type="entry name" value="Homocysteine-binding-like domain"/>
    <property type="match status" value="1"/>
</dbReference>
<evidence type="ECO:0000256" key="1">
    <source>
        <dbReference type="ARBA" id="ARBA00022603"/>
    </source>
</evidence>
<dbReference type="EMBL" id="JAEPRB010000294">
    <property type="protein sequence ID" value="KAG2217493.1"/>
    <property type="molecule type" value="Genomic_DNA"/>
</dbReference>
<feature type="binding site" evidence="5 6">
    <location>
        <position position="294"/>
    </location>
    <ligand>
        <name>Zn(2+)</name>
        <dbReference type="ChEBI" id="CHEBI:29105"/>
    </ligand>
</feature>
<dbReference type="NCBIfam" id="NF007020">
    <property type="entry name" value="PRK09485.1"/>
    <property type="match status" value="1"/>
</dbReference>
<dbReference type="PANTHER" id="PTHR46015:SF1">
    <property type="entry name" value="HOMOCYSTEINE S-METHYLTRANSFERASE-LIKE ISOFORM 1"/>
    <property type="match status" value="1"/>
</dbReference>
<evidence type="ECO:0000313" key="9">
    <source>
        <dbReference type="Proteomes" id="UP000646827"/>
    </source>
</evidence>
<dbReference type="InterPro" id="IPR051486">
    <property type="entry name" value="Hcy_S-methyltransferase"/>
</dbReference>
<keyword evidence="1 6" id="KW-0489">Methyltransferase</keyword>
<dbReference type="OrthoDB" id="261426at2759"/>
<keyword evidence="2 6" id="KW-0808">Transferase</keyword>
<evidence type="ECO:0000313" key="8">
    <source>
        <dbReference type="EMBL" id="KAG2217493.1"/>
    </source>
</evidence>
<dbReference type="PROSITE" id="PS50970">
    <property type="entry name" value="HCY"/>
    <property type="match status" value="1"/>
</dbReference>
<dbReference type="GO" id="GO:0009086">
    <property type="term" value="P:methionine biosynthetic process"/>
    <property type="evidence" value="ECO:0007669"/>
    <property type="project" value="InterPro"/>
</dbReference>
<dbReference type="InterPro" id="IPR003726">
    <property type="entry name" value="HCY_dom"/>
</dbReference>
<name>A0A8H7VI93_9FUNG</name>
<dbReference type="AlphaFoldDB" id="A0A8H7VI93"/>
<comment type="caution">
    <text evidence="8">The sequence shown here is derived from an EMBL/GenBank/DDBJ whole genome shotgun (WGS) entry which is preliminary data.</text>
</comment>
<accession>A0A8H7VI93</accession>
<keyword evidence="4 5" id="KW-0862">Zinc</keyword>
<keyword evidence="3 5" id="KW-0479">Metal-binding</keyword>
<gene>
    <name evidence="8" type="ORF">INT45_012611</name>
</gene>
<organism evidence="8 9">
    <name type="scientific">Circinella minor</name>
    <dbReference type="NCBI Taxonomy" id="1195481"/>
    <lineage>
        <taxon>Eukaryota</taxon>
        <taxon>Fungi</taxon>
        <taxon>Fungi incertae sedis</taxon>
        <taxon>Mucoromycota</taxon>
        <taxon>Mucoromycotina</taxon>
        <taxon>Mucoromycetes</taxon>
        <taxon>Mucorales</taxon>
        <taxon>Lichtheimiaceae</taxon>
        <taxon>Circinella</taxon>
    </lineage>
</organism>
<reference evidence="8 9" key="1">
    <citation type="submission" date="2020-12" db="EMBL/GenBank/DDBJ databases">
        <title>Metabolic potential, ecology and presence of endohyphal bacteria is reflected in genomic diversity of Mucoromycotina.</title>
        <authorList>
            <person name="Muszewska A."/>
            <person name="Okrasinska A."/>
            <person name="Steczkiewicz K."/>
            <person name="Drgas O."/>
            <person name="Orlowska M."/>
            <person name="Perlinska-Lenart U."/>
            <person name="Aleksandrzak-Piekarczyk T."/>
            <person name="Szatraj K."/>
            <person name="Zielenkiewicz U."/>
            <person name="Pilsyk S."/>
            <person name="Malc E."/>
            <person name="Mieczkowski P."/>
            <person name="Kruszewska J.S."/>
            <person name="Biernat P."/>
            <person name="Pawlowska J."/>
        </authorList>
    </citation>
    <scope>NUCLEOTIDE SEQUENCE [LARGE SCALE GENOMIC DNA]</scope>
    <source>
        <strain evidence="8 9">CBS 142.35</strain>
    </source>
</reference>
<evidence type="ECO:0000256" key="4">
    <source>
        <dbReference type="ARBA" id="ARBA00022833"/>
    </source>
</evidence>
<dbReference type="InterPro" id="IPR036589">
    <property type="entry name" value="HCY_dom_sf"/>
</dbReference>
<dbReference type="GO" id="GO:0008270">
    <property type="term" value="F:zinc ion binding"/>
    <property type="evidence" value="ECO:0007669"/>
    <property type="project" value="InterPro"/>
</dbReference>
<evidence type="ECO:0000256" key="6">
    <source>
        <dbReference type="PROSITE-ProRule" id="PRU00333"/>
    </source>
</evidence>
<sequence>MEFDSPLILDGGLATELERSFGKDLSGRLWSAQCLNQDPDAIRAVHQLYYEAGANVATTASYQASIQGFLNEGYSRNDAVRLMRKSVQLAHEARNAHGQGLVALSMGCYGAVLANGAEYTGNYGVHITIDDLVTFHRERLSICLQEPGIDFILFETIPSYLEAQAIRKLIQEEKELQLPPVAVSFSCRSNDQISDGTPLQKCLDTLADEDIIFGIGVNCTKPKFIPALLNILLGNKNNKKAILLYPDGGEEWDAIARSWNSETKIPTDVFGQSMAGWAKEIENRTGQKVLLGGCCGCGPSHISCIRNALSSSS</sequence>
<dbReference type="GO" id="GO:0032259">
    <property type="term" value="P:methylation"/>
    <property type="evidence" value="ECO:0007669"/>
    <property type="project" value="UniProtKB-KW"/>
</dbReference>
<keyword evidence="9" id="KW-1185">Reference proteome</keyword>
<dbReference type="SUPFAM" id="SSF82282">
    <property type="entry name" value="Homocysteine S-methyltransferase"/>
    <property type="match status" value="1"/>
</dbReference>
<feature type="binding site" evidence="5 6">
    <location>
        <position position="219"/>
    </location>
    <ligand>
        <name>Zn(2+)</name>
        <dbReference type="ChEBI" id="CHEBI:29105"/>
    </ligand>
</feature>